<evidence type="ECO:0000256" key="1">
    <source>
        <dbReference type="SAM" id="MobiDB-lite"/>
    </source>
</evidence>
<dbReference type="STRING" id="686832.A0A0C2YPQ3"/>
<dbReference type="PANTHER" id="PTHR35043">
    <property type="entry name" value="TRANSCRIPTION FACTOR DOMAIN-CONTAINING PROTEIN"/>
    <property type="match status" value="1"/>
</dbReference>
<feature type="transmembrane region" description="Helical" evidence="2">
    <location>
        <begin position="437"/>
        <end position="455"/>
    </location>
</feature>
<reference evidence="5" key="2">
    <citation type="submission" date="2015-01" db="EMBL/GenBank/DDBJ databases">
        <title>Evolutionary Origins and Diversification of the Mycorrhizal Mutualists.</title>
        <authorList>
            <consortium name="DOE Joint Genome Institute"/>
            <consortium name="Mycorrhizal Genomics Consortium"/>
            <person name="Kohler A."/>
            <person name="Kuo A."/>
            <person name="Nagy L.G."/>
            <person name="Floudas D."/>
            <person name="Copeland A."/>
            <person name="Barry K.W."/>
            <person name="Cichocki N."/>
            <person name="Veneault-Fourrey C."/>
            <person name="LaButti K."/>
            <person name="Lindquist E.A."/>
            <person name="Lipzen A."/>
            <person name="Lundell T."/>
            <person name="Morin E."/>
            <person name="Murat C."/>
            <person name="Riley R."/>
            <person name="Ohm R."/>
            <person name="Sun H."/>
            <person name="Tunlid A."/>
            <person name="Henrissat B."/>
            <person name="Grigoriev I.V."/>
            <person name="Hibbett D.S."/>
            <person name="Martin F."/>
        </authorList>
    </citation>
    <scope>NUCLEOTIDE SEQUENCE [LARGE SCALE GENOMIC DNA]</scope>
    <source>
        <strain evidence="5">h7</strain>
    </source>
</reference>
<dbReference type="PANTHER" id="PTHR35043:SF7">
    <property type="entry name" value="TRANSCRIPTION FACTOR DOMAIN-CONTAINING PROTEIN"/>
    <property type="match status" value="1"/>
</dbReference>
<feature type="signal peptide" evidence="3">
    <location>
        <begin position="1"/>
        <end position="17"/>
    </location>
</feature>
<sequence length="533" mass="59784">MFLLLALTYIWAHATGATPISASNPAQITPRDDASCDCQGHRSLFDIIWSCLATMFACSWIAIHPNVPAPGDGWLTVGLRRLKMMFWAILAPELIVIWAMRQWLSAREVKKRFEGYGWTMTHAFFLGMGGFMLFDGDKAEQTLTFPEFDELEQEGLIIFPNISQEEIKDKQKGGAFAKALVVIQTSWFIVQAIARVIQGLGLAEVELFTLATAALNGFMYFLWWQKPLDVSYPIPVYRVPSSGNESPINNDIASQASNSGSKEMEGGLAPEAPREQSGTDTEDIGEKPSRDADESTTVQEIGQTTTPLPGNISIQSPSLLSNLSANSDSSRDIERSFRARVNGFLRNLRADIDKEGIFRSLCIWFLLRPFIRPVSQLVGARMEPTSGKMRVGTFYAHNAKNTNSPWPKLFLLFLSVVFGGLHCSAWTFYFPSRIEQTLWRSCSVIITAVPFVPVMQEFMTKHLLWDFLHEQSSSTVGTMVNILLIVNGVFPLLMVIAYIAARFLLFFQCLFLLRDLPPKAFQTVAWTHFIPHL</sequence>
<feature type="transmembrane region" description="Helical" evidence="2">
    <location>
        <begin position="467"/>
        <end position="486"/>
    </location>
</feature>
<name>A0A0C2YPQ3_HEBCY</name>
<reference evidence="4 5" key="1">
    <citation type="submission" date="2014-04" db="EMBL/GenBank/DDBJ databases">
        <authorList>
            <consortium name="DOE Joint Genome Institute"/>
            <person name="Kuo A."/>
            <person name="Gay G."/>
            <person name="Dore J."/>
            <person name="Kohler A."/>
            <person name="Nagy L.G."/>
            <person name="Floudas D."/>
            <person name="Copeland A."/>
            <person name="Barry K.W."/>
            <person name="Cichocki N."/>
            <person name="Veneault-Fourrey C."/>
            <person name="LaButti K."/>
            <person name="Lindquist E.A."/>
            <person name="Lipzen A."/>
            <person name="Lundell T."/>
            <person name="Morin E."/>
            <person name="Murat C."/>
            <person name="Sun H."/>
            <person name="Tunlid A."/>
            <person name="Henrissat B."/>
            <person name="Grigoriev I.V."/>
            <person name="Hibbett D.S."/>
            <person name="Martin F."/>
            <person name="Nordberg H.P."/>
            <person name="Cantor M.N."/>
            <person name="Hua S.X."/>
        </authorList>
    </citation>
    <scope>NUCLEOTIDE SEQUENCE [LARGE SCALE GENOMIC DNA]</scope>
    <source>
        <strain evidence="5">h7</strain>
    </source>
</reference>
<keyword evidence="2" id="KW-1133">Transmembrane helix</keyword>
<dbReference type="HOGENOM" id="CLU_022883_6_1_1"/>
<evidence type="ECO:0000256" key="3">
    <source>
        <dbReference type="SAM" id="SignalP"/>
    </source>
</evidence>
<dbReference type="Proteomes" id="UP000053424">
    <property type="component" value="Unassembled WGS sequence"/>
</dbReference>
<feature type="compositionally biased region" description="Polar residues" evidence="1">
    <location>
        <begin position="295"/>
        <end position="312"/>
    </location>
</feature>
<evidence type="ECO:0000313" key="5">
    <source>
        <dbReference type="Proteomes" id="UP000053424"/>
    </source>
</evidence>
<feature type="transmembrane region" description="Helical" evidence="2">
    <location>
        <begin position="409"/>
        <end position="431"/>
    </location>
</feature>
<feature type="region of interest" description="Disordered" evidence="1">
    <location>
        <begin position="243"/>
        <end position="312"/>
    </location>
</feature>
<accession>A0A0C2YPQ3</accession>
<protein>
    <submittedName>
        <fullName evidence="4">Uncharacterized protein</fullName>
    </submittedName>
</protein>
<dbReference type="AlphaFoldDB" id="A0A0C2YPQ3"/>
<dbReference type="OrthoDB" id="9451547at2759"/>
<proteinExistence type="predicted"/>
<keyword evidence="2" id="KW-0812">Transmembrane</keyword>
<keyword evidence="5" id="KW-1185">Reference proteome</keyword>
<keyword evidence="2" id="KW-0472">Membrane</keyword>
<feature type="compositionally biased region" description="Polar residues" evidence="1">
    <location>
        <begin position="243"/>
        <end position="261"/>
    </location>
</feature>
<gene>
    <name evidence="4" type="ORF">M413DRAFT_26234</name>
</gene>
<evidence type="ECO:0000313" key="4">
    <source>
        <dbReference type="EMBL" id="KIM43027.1"/>
    </source>
</evidence>
<organism evidence="4 5">
    <name type="scientific">Hebeloma cylindrosporum</name>
    <dbReference type="NCBI Taxonomy" id="76867"/>
    <lineage>
        <taxon>Eukaryota</taxon>
        <taxon>Fungi</taxon>
        <taxon>Dikarya</taxon>
        <taxon>Basidiomycota</taxon>
        <taxon>Agaricomycotina</taxon>
        <taxon>Agaricomycetes</taxon>
        <taxon>Agaricomycetidae</taxon>
        <taxon>Agaricales</taxon>
        <taxon>Agaricineae</taxon>
        <taxon>Hymenogastraceae</taxon>
        <taxon>Hebeloma</taxon>
    </lineage>
</organism>
<keyword evidence="3" id="KW-0732">Signal</keyword>
<dbReference type="EMBL" id="KN831776">
    <property type="protein sequence ID" value="KIM43027.1"/>
    <property type="molecule type" value="Genomic_DNA"/>
</dbReference>
<evidence type="ECO:0000256" key="2">
    <source>
        <dbReference type="SAM" id="Phobius"/>
    </source>
</evidence>
<feature type="compositionally biased region" description="Basic and acidic residues" evidence="1">
    <location>
        <begin position="284"/>
        <end position="293"/>
    </location>
</feature>
<feature type="chain" id="PRO_5002159524" evidence="3">
    <location>
        <begin position="18"/>
        <end position="533"/>
    </location>
</feature>